<feature type="compositionally biased region" description="Low complexity" evidence="1">
    <location>
        <begin position="20"/>
        <end position="34"/>
    </location>
</feature>
<comment type="caution">
    <text evidence="3">The sequence shown here is derived from an EMBL/GenBank/DDBJ whole genome shotgun (WGS) entry which is preliminary data.</text>
</comment>
<dbReference type="Gene3D" id="3.40.50.11970">
    <property type="match status" value="1"/>
</dbReference>
<organism evidence="3 4">
    <name type="scientific">Lachnoanaerobaculum saburreum DSM 3986</name>
    <dbReference type="NCBI Taxonomy" id="887325"/>
    <lineage>
        <taxon>Bacteria</taxon>
        <taxon>Bacillati</taxon>
        <taxon>Bacillota</taxon>
        <taxon>Clostridia</taxon>
        <taxon>Lachnospirales</taxon>
        <taxon>Lachnospiraceae</taxon>
        <taxon>Lachnoanaerobaculum</taxon>
    </lineage>
</organism>
<sequence length="790" mass="86315">MGRPLSHEREVTGTGKRVLGRGTFTSNSGGSRNSSGGGSPFGILFVIIIAVIGVVTGKTDIISSLLGGLTGSTSVNTQSQQVNVQDLVSTFGSTAASSISGVSNAWSGVKDNRGKLDRTVNENAEEKFYKPASGDIVTVMVYMCGTDLESKYGMATNDLIEMTKAKPSDNVNVIVYAGGARAWKNSVISASANQIYQIKDGKLKKLADDNGQPSMTDPNTLVRFIEYCKQNFPADRNELILWDHGGGSVTGYGYDENNSNTGSMNLSKIKSAIAATNIKYDFIGFDACLMATTENALVLSDYADYLIASEETEPGTGWYYTNWLTELSNNTAIPTLDIGKRIVDDFIDESNKSARGQSTTLSVVDLAELKATMPSSLSSFAKNTASYIENNEYNRVSYARTASREFAKSSNIDQVDLVNLIYNLEQDENNPTIQSVLGAVKYNRTSSNMANSYGLSIYFPYKKLSKVDRMVQTYGDIGMDSEYTRMIQQFASLQASGQIAGGGETTPANTLPGSSPGSSNGSNSGSLSVADIDSLISSLISGNISSESLANIGLDASSIGFLQNRNMSDDIIRNYVISNRFDASKLQWNDIDTTPKIYLSEDEWNMVSGIEEKMLLDEGSGYIDMGLDNFFEFDENGYMLADKERAWIAIDKQPVAYYHLSTTKNGDETITIGRVPVILNGEKANLIIIFDKEHPKGYLAGANTDYDAVQTETVAKNITEIVQGDRIQFICSYYGYDGTYLGEYKIDEEYVVGKNTPKVSYTIIQEDNEITYKFTDIYNNSYWTPVLKSK</sequence>
<evidence type="ECO:0000256" key="1">
    <source>
        <dbReference type="SAM" id="MobiDB-lite"/>
    </source>
</evidence>
<dbReference type="RefSeq" id="WP_008752668.1">
    <property type="nucleotide sequence ID" value="NZ_GL622296.1"/>
</dbReference>
<dbReference type="EMBL" id="AEPW01000114">
    <property type="protein sequence ID" value="EFU75223.1"/>
    <property type="molecule type" value="Genomic_DNA"/>
</dbReference>
<gene>
    <name evidence="3" type="ORF">HMPREF0381_2909</name>
</gene>
<evidence type="ECO:0000256" key="2">
    <source>
        <dbReference type="SAM" id="Phobius"/>
    </source>
</evidence>
<dbReference type="PANTHER" id="PTHR37835">
    <property type="entry name" value="ALPHA-CLOSTRIPAIN"/>
    <property type="match status" value="1"/>
</dbReference>
<reference evidence="3 4" key="1">
    <citation type="submission" date="2010-12" db="EMBL/GenBank/DDBJ databases">
        <authorList>
            <person name="Muzny D."/>
            <person name="Qin X."/>
            <person name="Deng J."/>
            <person name="Jiang H."/>
            <person name="Liu Y."/>
            <person name="Qu J."/>
            <person name="Song X.-Z."/>
            <person name="Zhang L."/>
            <person name="Thornton R."/>
            <person name="Coyle M."/>
            <person name="Francisco L."/>
            <person name="Jackson L."/>
            <person name="Javaid M."/>
            <person name="Korchina V."/>
            <person name="Kovar C."/>
            <person name="Mata R."/>
            <person name="Mathew T."/>
            <person name="Ngo R."/>
            <person name="Nguyen L."/>
            <person name="Nguyen N."/>
            <person name="Okwuonu G."/>
            <person name="Ongeri F."/>
            <person name="Pham C."/>
            <person name="Simmons D."/>
            <person name="Wilczek-Boney K."/>
            <person name="Hale W."/>
            <person name="Jakkamsetti A."/>
            <person name="Pham P."/>
            <person name="Ruth R."/>
            <person name="San Lucas F."/>
            <person name="Warren J."/>
            <person name="Zhang J."/>
            <person name="Zhao Z."/>
            <person name="Zhou C."/>
            <person name="Zhu D."/>
            <person name="Lee S."/>
            <person name="Bess C."/>
            <person name="Blankenburg K."/>
            <person name="Forbes L."/>
            <person name="Fu Q."/>
            <person name="Gubbala S."/>
            <person name="Hirani K."/>
            <person name="Jayaseelan J.C."/>
            <person name="Lara F."/>
            <person name="Munidasa M."/>
            <person name="Palculict T."/>
            <person name="Patil S."/>
            <person name="Pu L.-L."/>
            <person name="Saada N."/>
            <person name="Tang L."/>
            <person name="Weissenberger G."/>
            <person name="Zhu Y."/>
            <person name="Hemphill L."/>
            <person name="Shang Y."/>
            <person name="Youmans B."/>
            <person name="Ayvaz T."/>
            <person name="Ross M."/>
            <person name="Santibanez J."/>
            <person name="Aqrawi P."/>
            <person name="Gross S."/>
            <person name="Joshi V."/>
            <person name="Fowler G."/>
            <person name="Nazareth L."/>
            <person name="Reid J."/>
            <person name="Worley K."/>
            <person name="Petrosino J."/>
            <person name="Highlander S."/>
            <person name="Gibbs R."/>
        </authorList>
    </citation>
    <scope>NUCLEOTIDE SEQUENCE [LARGE SCALE GENOMIC DNA]</scope>
    <source>
        <strain evidence="3 4">DSM 3986</strain>
    </source>
</reference>
<dbReference type="Proteomes" id="UP000003434">
    <property type="component" value="Unassembled WGS sequence"/>
</dbReference>
<accession>E6LSH4</accession>
<dbReference type="AlphaFoldDB" id="E6LSH4"/>
<dbReference type="PANTHER" id="PTHR37835:SF1">
    <property type="entry name" value="ALPHA-CLOSTRIPAIN"/>
    <property type="match status" value="1"/>
</dbReference>
<keyword evidence="2" id="KW-0812">Transmembrane</keyword>
<keyword evidence="2" id="KW-0472">Membrane</keyword>
<dbReference type="InterPro" id="IPR005077">
    <property type="entry name" value="Peptidase_C11"/>
</dbReference>
<dbReference type="Pfam" id="PF03415">
    <property type="entry name" value="Peptidase_C11"/>
    <property type="match status" value="1"/>
</dbReference>
<feature type="compositionally biased region" description="Low complexity" evidence="1">
    <location>
        <begin position="511"/>
        <end position="525"/>
    </location>
</feature>
<evidence type="ECO:0000313" key="4">
    <source>
        <dbReference type="Proteomes" id="UP000003434"/>
    </source>
</evidence>
<dbReference type="eggNOG" id="COG1716">
    <property type="taxonomic scope" value="Bacteria"/>
</dbReference>
<proteinExistence type="predicted"/>
<dbReference type="HOGENOM" id="CLU_021624_0_0_9"/>
<feature type="transmembrane region" description="Helical" evidence="2">
    <location>
        <begin position="41"/>
        <end position="57"/>
    </location>
</feature>
<protein>
    <submittedName>
        <fullName evidence="3">Clostripain family</fullName>
    </submittedName>
</protein>
<keyword evidence="2" id="KW-1133">Transmembrane helix</keyword>
<feature type="region of interest" description="Disordered" evidence="1">
    <location>
        <begin position="498"/>
        <end position="525"/>
    </location>
</feature>
<name>E6LSH4_9FIRM</name>
<feature type="region of interest" description="Disordered" evidence="1">
    <location>
        <begin position="1"/>
        <end position="35"/>
    </location>
</feature>
<feature type="compositionally biased region" description="Basic and acidic residues" evidence="1">
    <location>
        <begin position="1"/>
        <end position="11"/>
    </location>
</feature>
<evidence type="ECO:0000313" key="3">
    <source>
        <dbReference type="EMBL" id="EFU75223.1"/>
    </source>
</evidence>